<accession>X2IYV8</accession>
<dbReference type="InterPro" id="IPR043129">
    <property type="entry name" value="ATPase_NBD"/>
</dbReference>
<dbReference type="GO" id="GO:0001678">
    <property type="term" value="P:intracellular glucose homeostasis"/>
    <property type="evidence" value="ECO:0007669"/>
    <property type="project" value="InterPro"/>
</dbReference>
<dbReference type="EC" id="2.7.1.-" evidence="12"/>
<dbReference type="InterPro" id="IPR019807">
    <property type="entry name" value="Hexokinase_BS"/>
</dbReference>
<comment type="catalytic activity">
    <reaction evidence="11">
        <text>D-glucose + ATP = D-glucose 6-phosphate + ADP + H(+)</text>
        <dbReference type="Rhea" id="RHEA:17825"/>
        <dbReference type="ChEBI" id="CHEBI:4167"/>
        <dbReference type="ChEBI" id="CHEBI:15378"/>
        <dbReference type="ChEBI" id="CHEBI:30616"/>
        <dbReference type="ChEBI" id="CHEBI:61548"/>
        <dbReference type="ChEBI" id="CHEBI:456216"/>
        <dbReference type="EC" id="2.7.1.1"/>
    </reaction>
    <physiologicalReaction direction="left-to-right" evidence="11">
        <dbReference type="Rhea" id="RHEA:17826"/>
    </physiologicalReaction>
</comment>
<dbReference type="AlphaFoldDB" id="X2IYV8"/>
<dbReference type="Gene3D" id="3.40.367.20">
    <property type="match status" value="1"/>
</dbReference>
<dbReference type="SUPFAM" id="SSF53067">
    <property type="entry name" value="Actin-like ATPase domain"/>
    <property type="match status" value="2"/>
</dbReference>
<dbReference type="Pfam" id="PF00349">
    <property type="entry name" value="Hexokinase_1"/>
    <property type="match status" value="1"/>
</dbReference>
<evidence type="ECO:0000256" key="1">
    <source>
        <dbReference type="ARBA" id="ARBA00004888"/>
    </source>
</evidence>
<keyword evidence="7 12" id="KW-0067">ATP-binding</keyword>
<dbReference type="GO" id="GO:0005524">
    <property type="term" value="F:ATP binding"/>
    <property type="evidence" value="ECO:0007669"/>
    <property type="project" value="UniProtKB-UniRule"/>
</dbReference>
<evidence type="ECO:0000256" key="5">
    <source>
        <dbReference type="ARBA" id="ARBA00022741"/>
    </source>
</evidence>
<comment type="catalytic activity">
    <reaction evidence="10">
        <text>D-fructose + ATP = D-fructose 6-phosphate + ADP + H(+)</text>
        <dbReference type="Rhea" id="RHEA:16125"/>
        <dbReference type="ChEBI" id="CHEBI:15378"/>
        <dbReference type="ChEBI" id="CHEBI:30616"/>
        <dbReference type="ChEBI" id="CHEBI:37721"/>
        <dbReference type="ChEBI" id="CHEBI:61527"/>
        <dbReference type="ChEBI" id="CHEBI:456216"/>
        <dbReference type="EC" id="2.7.1.1"/>
    </reaction>
    <physiologicalReaction direction="left-to-right" evidence="10">
        <dbReference type="Rhea" id="RHEA:16126"/>
    </physiologicalReaction>
</comment>
<comment type="pathway">
    <text evidence="2">Carbohydrate metabolism; hexose metabolism.</text>
</comment>
<dbReference type="PANTHER" id="PTHR19443">
    <property type="entry name" value="HEXOKINASE"/>
    <property type="match status" value="1"/>
</dbReference>
<dbReference type="FunFam" id="3.30.420.40:FF:000805">
    <property type="entry name" value="Hexokinase-2"/>
    <property type="match status" value="1"/>
</dbReference>
<dbReference type="PANTHER" id="PTHR19443:SF54">
    <property type="entry name" value="PHOSPHOTRANSFERASE"/>
    <property type="match status" value="1"/>
</dbReference>
<dbReference type="GO" id="GO:0008865">
    <property type="term" value="F:fructokinase activity"/>
    <property type="evidence" value="ECO:0007669"/>
    <property type="project" value="TreeGrafter"/>
</dbReference>
<dbReference type="UniPathway" id="UPA00109">
    <property type="reaction ID" value="UER00180"/>
</dbReference>
<organism evidence="15">
    <name type="scientific">Delia antiqua</name>
    <name type="common">onion fly</name>
    <dbReference type="NCBI Taxonomy" id="265456"/>
    <lineage>
        <taxon>Eukaryota</taxon>
        <taxon>Metazoa</taxon>
        <taxon>Ecdysozoa</taxon>
        <taxon>Arthropoda</taxon>
        <taxon>Hexapoda</taxon>
        <taxon>Insecta</taxon>
        <taxon>Pterygota</taxon>
        <taxon>Neoptera</taxon>
        <taxon>Endopterygota</taxon>
        <taxon>Diptera</taxon>
        <taxon>Brachycera</taxon>
        <taxon>Muscomorpha</taxon>
        <taxon>Muscoidea</taxon>
        <taxon>Anthomyiidae</taxon>
        <taxon>Anthomyiinae</taxon>
        <taxon>Delia</taxon>
    </lineage>
</organism>
<comment type="similarity">
    <text evidence="3 12">Belongs to the hexokinase family.</text>
</comment>
<comment type="catalytic activity">
    <reaction evidence="9">
        <text>a D-hexose + ATP = a D-hexose 6-phosphate + ADP + H(+)</text>
        <dbReference type="Rhea" id="RHEA:22740"/>
        <dbReference type="ChEBI" id="CHEBI:4194"/>
        <dbReference type="ChEBI" id="CHEBI:15378"/>
        <dbReference type="ChEBI" id="CHEBI:30616"/>
        <dbReference type="ChEBI" id="CHEBI:229467"/>
        <dbReference type="ChEBI" id="CHEBI:456216"/>
        <dbReference type="EC" id="2.7.1.1"/>
    </reaction>
    <physiologicalReaction direction="left-to-right" evidence="9">
        <dbReference type="Rhea" id="RHEA:22741"/>
    </physiologicalReaction>
</comment>
<reference evidence="15" key="1">
    <citation type="submission" date="2014-01" db="EMBL/GenBank/DDBJ databases">
        <authorList>
            <person name="Guo Q."/>
        </authorList>
    </citation>
    <scope>NUCLEOTIDE SEQUENCE</scope>
</reference>
<dbReference type="GO" id="GO:0005739">
    <property type="term" value="C:mitochondrion"/>
    <property type="evidence" value="ECO:0007669"/>
    <property type="project" value="TreeGrafter"/>
</dbReference>
<dbReference type="GO" id="GO:0005536">
    <property type="term" value="F:D-glucose binding"/>
    <property type="evidence" value="ECO:0007669"/>
    <property type="project" value="InterPro"/>
</dbReference>
<dbReference type="GO" id="GO:0006006">
    <property type="term" value="P:glucose metabolic process"/>
    <property type="evidence" value="ECO:0007669"/>
    <property type="project" value="UniProtKB-ARBA"/>
</dbReference>
<dbReference type="PROSITE" id="PS00378">
    <property type="entry name" value="HEXOKINASE_1"/>
    <property type="match status" value="1"/>
</dbReference>
<protein>
    <recommendedName>
        <fullName evidence="12">Phosphotransferase</fullName>
        <ecNumber evidence="12">2.7.1.-</ecNumber>
    </recommendedName>
</protein>
<dbReference type="GO" id="GO:0006096">
    <property type="term" value="P:glycolytic process"/>
    <property type="evidence" value="ECO:0007669"/>
    <property type="project" value="UniProtKB-UniPathway"/>
</dbReference>
<evidence type="ECO:0000256" key="10">
    <source>
        <dbReference type="ARBA" id="ARBA00047905"/>
    </source>
</evidence>
<comment type="pathway">
    <text evidence="1">Carbohydrate degradation; glycolysis; D-glyceraldehyde 3-phosphate and glycerone phosphate from D-glucose: step 1/4.</text>
</comment>
<proteinExistence type="evidence at transcript level"/>
<evidence type="ECO:0000256" key="3">
    <source>
        <dbReference type="ARBA" id="ARBA00009225"/>
    </source>
</evidence>
<dbReference type="PRINTS" id="PR00475">
    <property type="entry name" value="HEXOKINASE"/>
</dbReference>
<dbReference type="GO" id="GO:0005829">
    <property type="term" value="C:cytosol"/>
    <property type="evidence" value="ECO:0007669"/>
    <property type="project" value="TreeGrafter"/>
</dbReference>
<dbReference type="UniPathway" id="UPA00242"/>
<dbReference type="EMBL" id="KJ130470">
    <property type="protein sequence ID" value="AHN49716.1"/>
    <property type="molecule type" value="mRNA"/>
</dbReference>
<evidence type="ECO:0000256" key="8">
    <source>
        <dbReference type="ARBA" id="ARBA00023152"/>
    </source>
</evidence>
<keyword evidence="4 12" id="KW-0808">Transferase</keyword>
<dbReference type="Gene3D" id="3.30.420.40">
    <property type="match status" value="1"/>
</dbReference>
<evidence type="ECO:0000256" key="11">
    <source>
        <dbReference type="ARBA" id="ARBA00048160"/>
    </source>
</evidence>
<keyword evidence="5 12" id="KW-0547">Nucleotide-binding</keyword>
<evidence type="ECO:0000256" key="9">
    <source>
        <dbReference type="ARBA" id="ARBA00044613"/>
    </source>
</evidence>
<dbReference type="GO" id="GO:0004340">
    <property type="term" value="F:glucokinase activity"/>
    <property type="evidence" value="ECO:0007669"/>
    <property type="project" value="TreeGrafter"/>
</dbReference>
<evidence type="ECO:0000259" key="13">
    <source>
        <dbReference type="Pfam" id="PF00349"/>
    </source>
</evidence>
<evidence type="ECO:0000259" key="14">
    <source>
        <dbReference type="Pfam" id="PF03727"/>
    </source>
</evidence>
<keyword evidence="8 12" id="KW-0324">Glycolysis</keyword>
<evidence type="ECO:0000256" key="6">
    <source>
        <dbReference type="ARBA" id="ARBA00022777"/>
    </source>
</evidence>
<keyword evidence="6 12" id="KW-0418">Kinase</keyword>
<evidence type="ECO:0000256" key="7">
    <source>
        <dbReference type="ARBA" id="ARBA00022840"/>
    </source>
</evidence>
<evidence type="ECO:0000256" key="12">
    <source>
        <dbReference type="RuleBase" id="RU362007"/>
    </source>
</evidence>
<feature type="domain" description="Hexokinase N-terminal" evidence="13">
    <location>
        <begin position="21"/>
        <end position="213"/>
    </location>
</feature>
<dbReference type="InterPro" id="IPR022673">
    <property type="entry name" value="Hexokinase_C"/>
</dbReference>
<dbReference type="InterPro" id="IPR001312">
    <property type="entry name" value="Hexokinase"/>
</dbReference>
<sequence length="469" mass="52983">MKSMYEIEKLQLSDPVKNGKVEDIVKRLAFTDAIVERIKQVFISEMELALNMEPSSLQMENTYIPELPDGTENGTFLAMDLGGTNLRVLMMTMKRGEVSNEIVQHYPLPEELRIGCGDKLFDHLAKCIDDFAKEKQLKDDCKYSLGFTFSFPMRQSGLDSGVLVTWTKSFNCPSVVGQDAVLLLRKSLAKYKRTNIEVVAILNDTTGTLMHGALLDKNTRIGIVLGTGSNGCYMERANRVKHWEKQRHGEKHVVVDVEWGAFGDNGVLDFMSTEFDRTVDEGSLLKNSFTFEKYIGGKYLGELCRCILQKLHENDLFLEALSKEQYPKPWTFDSDNVSVIEYGTLNDSWDSLEEIIRTKFATARYSNDDLKIVRYVCGLISKRAAQLVAINTSVLLNRMGEEEGDNITVAIDGSVYKHHPRLRKWIIDYTALWTNDKKCKFMLAEDGSGKGAAIVAAIADKLRLRECSN</sequence>
<dbReference type="PROSITE" id="PS51748">
    <property type="entry name" value="HEXOKINASE_2"/>
    <property type="match status" value="1"/>
</dbReference>
<feature type="domain" description="Hexokinase C-terminal" evidence="14">
    <location>
        <begin position="220"/>
        <end position="458"/>
    </location>
</feature>
<dbReference type="InterPro" id="IPR022672">
    <property type="entry name" value="Hexokinase_N"/>
</dbReference>
<evidence type="ECO:0000313" key="15">
    <source>
        <dbReference type="EMBL" id="AHN49716.1"/>
    </source>
</evidence>
<dbReference type="Pfam" id="PF03727">
    <property type="entry name" value="Hexokinase_2"/>
    <property type="match status" value="1"/>
</dbReference>
<evidence type="ECO:0000256" key="2">
    <source>
        <dbReference type="ARBA" id="ARBA00005028"/>
    </source>
</evidence>
<name>X2IYV8_9MUSC</name>
<evidence type="ECO:0000256" key="4">
    <source>
        <dbReference type="ARBA" id="ARBA00022679"/>
    </source>
</evidence>